<dbReference type="InterPro" id="IPR011009">
    <property type="entry name" value="Kinase-like_dom_sf"/>
</dbReference>
<reference evidence="1 2" key="1">
    <citation type="journal article" date="2019" name="Int. J. Syst. Evol. Microbiol.">
        <title>The Global Catalogue of Microorganisms (GCM) 10K type strain sequencing project: providing services to taxonomists for standard genome sequencing and annotation.</title>
        <authorList>
            <consortium name="The Broad Institute Genomics Platform"/>
            <consortium name="The Broad Institute Genome Sequencing Center for Infectious Disease"/>
            <person name="Wu L."/>
            <person name="Ma J."/>
        </authorList>
    </citation>
    <scope>NUCLEOTIDE SEQUENCE [LARGE SCALE GENOMIC DNA]</scope>
    <source>
        <strain evidence="1 2">JCM 15481</strain>
    </source>
</reference>
<name>A0ABN2ZBL4_9ACTN</name>
<organism evidence="1 2">
    <name type="scientific">Streptomyces synnematoformans</name>
    <dbReference type="NCBI Taxonomy" id="415721"/>
    <lineage>
        <taxon>Bacteria</taxon>
        <taxon>Bacillati</taxon>
        <taxon>Actinomycetota</taxon>
        <taxon>Actinomycetes</taxon>
        <taxon>Kitasatosporales</taxon>
        <taxon>Streptomycetaceae</taxon>
        <taxon>Streptomyces</taxon>
    </lineage>
</organism>
<dbReference type="RefSeq" id="WP_344292355.1">
    <property type="nucleotide sequence ID" value="NZ_BAAAPF010000212.1"/>
</dbReference>
<protein>
    <recommendedName>
        <fullName evidence="3">Aminoglycoside phosphotransferase</fullName>
    </recommendedName>
</protein>
<evidence type="ECO:0000313" key="1">
    <source>
        <dbReference type="EMBL" id="GAA2139770.1"/>
    </source>
</evidence>
<proteinExistence type="predicted"/>
<evidence type="ECO:0000313" key="2">
    <source>
        <dbReference type="Proteomes" id="UP001500443"/>
    </source>
</evidence>
<comment type="caution">
    <text evidence="1">The sequence shown here is derived from an EMBL/GenBank/DDBJ whole genome shotgun (WGS) entry which is preliminary data.</text>
</comment>
<sequence>MNAADPDPDVEAADRRFRAWMKLNLDQAADHFGLIVAGAPTCGWRLRSIGAPADGAEGRVWLRVVSERPEWAGGIAWTGNADANALRGLPKPRLLGTYEWAEGDWRRQRAEILTFLPGTLCSSTPDARSDIAPPAPWWETLREVAHRLAAAPTDRISIDQDKIDHRVREAFGGSVDIRIEHWETVHADLHWSNLLADPFGLLDWELWGRGPVGIDAATLHCYSLAVPSLARTVRDHFPVLDTPDGHRAQLYVTARLLRRARLGDHPHLVEPLRLHAQALLTSLNLTIPSSML</sequence>
<dbReference type="Proteomes" id="UP001500443">
    <property type="component" value="Unassembled WGS sequence"/>
</dbReference>
<gene>
    <name evidence="1" type="ORF">GCM10009802_49800</name>
</gene>
<accession>A0ABN2ZBL4</accession>
<evidence type="ECO:0008006" key="3">
    <source>
        <dbReference type="Google" id="ProtNLM"/>
    </source>
</evidence>
<dbReference type="EMBL" id="BAAAPF010000212">
    <property type="protein sequence ID" value="GAA2139770.1"/>
    <property type="molecule type" value="Genomic_DNA"/>
</dbReference>
<dbReference type="SUPFAM" id="SSF56112">
    <property type="entry name" value="Protein kinase-like (PK-like)"/>
    <property type="match status" value="1"/>
</dbReference>
<keyword evidence="2" id="KW-1185">Reference proteome</keyword>